<name>A0A2M7BEJ6_9BACT</name>
<dbReference type="EMBL" id="PEVC01000019">
    <property type="protein sequence ID" value="PIV01526.1"/>
    <property type="molecule type" value="Genomic_DNA"/>
</dbReference>
<evidence type="ECO:0000313" key="3">
    <source>
        <dbReference type="Proteomes" id="UP000229631"/>
    </source>
</evidence>
<feature type="transmembrane region" description="Helical" evidence="1">
    <location>
        <begin position="35"/>
        <end position="57"/>
    </location>
</feature>
<comment type="caution">
    <text evidence="2">The sequence shown here is derived from an EMBL/GenBank/DDBJ whole genome shotgun (WGS) entry which is preliminary data.</text>
</comment>
<feature type="transmembrane region" description="Helical" evidence="1">
    <location>
        <begin position="212"/>
        <end position="231"/>
    </location>
</feature>
<dbReference type="PANTHER" id="PTHR36833">
    <property type="entry name" value="SLR0610 PROTEIN-RELATED"/>
    <property type="match status" value="1"/>
</dbReference>
<accession>A0A2M7BEJ6</accession>
<feature type="transmembrane region" description="Helical" evidence="1">
    <location>
        <begin position="148"/>
        <end position="165"/>
    </location>
</feature>
<evidence type="ECO:0000256" key="1">
    <source>
        <dbReference type="SAM" id="Phobius"/>
    </source>
</evidence>
<protein>
    <recommendedName>
        <fullName evidence="4">ABC transporter permease</fullName>
    </recommendedName>
</protein>
<feature type="transmembrane region" description="Helical" evidence="1">
    <location>
        <begin position="69"/>
        <end position="87"/>
    </location>
</feature>
<feature type="transmembrane region" description="Helical" evidence="1">
    <location>
        <begin position="237"/>
        <end position="257"/>
    </location>
</feature>
<dbReference type="InterPro" id="IPR010390">
    <property type="entry name" value="ABC-2_transporter-like"/>
</dbReference>
<keyword evidence="1" id="KW-1133">Transmembrane helix</keyword>
<feature type="transmembrane region" description="Helical" evidence="1">
    <location>
        <begin position="115"/>
        <end position="141"/>
    </location>
</feature>
<keyword evidence="1" id="KW-0812">Transmembrane</keyword>
<dbReference type="PANTHER" id="PTHR36833:SF1">
    <property type="entry name" value="INTEGRAL MEMBRANE TRANSPORT PROTEIN"/>
    <property type="match status" value="1"/>
</dbReference>
<sequence>MKQLASKIFRYLKLYFFIAKTSVMSVFIYRANSLVFGITPVIWMLTSLVFISVIFGGVKEIGGWSFWEVMLLLGIHELVFLGTWMFFADNLDKLIYDVRTGALDRTLVKPANQRFLVSFGAIDLTGIGSLLNTIVVLSLAIPHVDIKISALRIILFLISLFSAYATVYLLYFSVSCLSLFFVNAYTFSDWLLEATDFDRYPAEIYSRGFRRFLFFGLPILFFAYVPTAILLGKIPNYFVGLGLLVIIGLIIISTILWRKGLKRYQSASS</sequence>
<organism evidence="2 3">
    <name type="scientific">Candidatus Shapirobacteria bacterium CG03_land_8_20_14_0_80_39_12</name>
    <dbReference type="NCBI Taxonomy" id="1974879"/>
    <lineage>
        <taxon>Bacteria</taxon>
        <taxon>Candidatus Shapironibacteriota</taxon>
    </lineage>
</organism>
<keyword evidence="1" id="KW-0472">Membrane</keyword>
<evidence type="ECO:0008006" key="4">
    <source>
        <dbReference type="Google" id="ProtNLM"/>
    </source>
</evidence>
<gene>
    <name evidence="2" type="ORF">COS54_00815</name>
</gene>
<proteinExistence type="predicted"/>
<dbReference type="AlphaFoldDB" id="A0A2M7BEJ6"/>
<dbReference type="Proteomes" id="UP000229631">
    <property type="component" value="Unassembled WGS sequence"/>
</dbReference>
<dbReference type="Pfam" id="PF06182">
    <property type="entry name" value="ABC2_membrane_6"/>
    <property type="match status" value="1"/>
</dbReference>
<reference evidence="3" key="1">
    <citation type="submission" date="2017-09" db="EMBL/GenBank/DDBJ databases">
        <title>Depth-based differentiation of microbial function through sediment-hosted aquifers and enrichment of novel symbionts in the deep terrestrial subsurface.</title>
        <authorList>
            <person name="Probst A.J."/>
            <person name="Ladd B."/>
            <person name="Jarett J.K."/>
            <person name="Geller-Mcgrath D.E."/>
            <person name="Sieber C.M.K."/>
            <person name="Emerson J.B."/>
            <person name="Anantharaman K."/>
            <person name="Thomas B.C."/>
            <person name="Malmstrom R."/>
            <person name="Stieglmeier M."/>
            <person name="Klingl A."/>
            <person name="Woyke T."/>
            <person name="Ryan C.M."/>
            <person name="Banfield J.F."/>
        </authorList>
    </citation>
    <scope>NUCLEOTIDE SEQUENCE [LARGE SCALE GENOMIC DNA]</scope>
</reference>
<evidence type="ECO:0000313" key="2">
    <source>
        <dbReference type="EMBL" id="PIV01526.1"/>
    </source>
</evidence>